<reference evidence="2 3" key="1">
    <citation type="submission" date="2022-06" db="EMBL/GenBank/DDBJ databases">
        <title>Janthinobacterium kumbetensis sp. nov., isolated from spring water in Turkey.</title>
        <authorList>
            <person name="Inan Bektas K."/>
            <person name="Belduz A.A."/>
            <person name="Canakci S."/>
            <person name="Nalcaoglu A."/>
            <person name="Ceylan E."/>
            <person name="Kati H."/>
        </authorList>
    </citation>
    <scope>NUCLEOTIDE SEQUENCE [LARGE SCALE GENOMIC DNA]</scope>
    <source>
        <strain evidence="2 3">GK</strain>
    </source>
</reference>
<organism evidence="2 3">
    <name type="scientific">Janthinobacterium kumbetense</name>
    <dbReference type="NCBI Taxonomy" id="2950280"/>
    <lineage>
        <taxon>Bacteria</taxon>
        <taxon>Pseudomonadati</taxon>
        <taxon>Pseudomonadota</taxon>
        <taxon>Betaproteobacteria</taxon>
        <taxon>Burkholderiales</taxon>
        <taxon>Oxalobacteraceae</taxon>
        <taxon>Janthinobacterium</taxon>
    </lineage>
</organism>
<comment type="caution">
    <text evidence="2">The sequence shown here is derived from an EMBL/GenBank/DDBJ whole genome shotgun (WGS) entry which is preliminary data.</text>
</comment>
<evidence type="ECO:0000313" key="3">
    <source>
        <dbReference type="Proteomes" id="UP001202243"/>
    </source>
</evidence>
<dbReference type="PROSITE" id="PS51257">
    <property type="entry name" value="PROKAR_LIPOPROTEIN"/>
    <property type="match status" value="1"/>
</dbReference>
<evidence type="ECO:0008006" key="4">
    <source>
        <dbReference type="Google" id="ProtNLM"/>
    </source>
</evidence>
<dbReference type="RefSeq" id="WP_251350475.1">
    <property type="nucleotide sequence ID" value="NZ_JAMQGR010000005.1"/>
</dbReference>
<sequence>MKKVLALLMVSGTVVLTGCGGGGNSSANGSANGNADVAVPPVVVAPPPVVVAPPPPPALAAYVGTWTPACNDSFRQRLVVALKNDGSGALEISTYDETFSTADCSGPVQFTETTSEKITATPDGAGNIQLKLTADSPATDIRIDKVVSSLPAHTIQITGPAVTTVLVNGKPNWRITDGSGDTTDIPDTGIQQAVSGNGGFYLRGNELFTVMQKDGAYVLDMHYVKQ</sequence>
<dbReference type="EMBL" id="JAMQGR010000005">
    <property type="protein sequence ID" value="MCM2567255.1"/>
    <property type="molecule type" value="Genomic_DNA"/>
</dbReference>
<evidence type="ECO:0000256" key="1">
    <source>
        <dbReference type="SAM" id="SignalP"/>
    </source>
</evidence>
<name>A0ABT0WT94_9BURK</name>
<keyword evidence="1" id="KW-0732">Signal</keyword>
<feature type="signal peptide" evidence="1">
    <location>
        <begin position="1"/>
        <end position="17"/>
    </location>
</feature>
<proteinExistence type="predicted"/>
<protein>
    <recommendedName>
        <fullName evidence="4">Lipoprotein</fullName>
    </recommendedName>
</protein>
<feature type="chain" id="PRO_5047293185" description="Lipoprotein" evidence="1">
    <location>
        <begin position="18"/>
        <end position="226"/>
    </location>
</feature>
<dbReference type="Proteomes" id="UP001202243">
    <property type="component" value="Unassembled WGS sequence"/>
</dbReference>
<accession>A0ABT0WT94</accession>
<keyword evidence="3" id="KW-1185">Reference proteome</keyword>
<gene>
    <name evidence="2" type="ORF">NCG91_16735</name>
</gene>
<evidence type="ECO:0000313" key="2">
    <source>
        <dbReference type="EMBL" id="MCM2567255.1"/>
    </source>
</evidence>